<evidence type="ECO:0000256" key="10">
    <source>
        <dbReference type="ARBA" id="ARBA00023027"/>
    </source>
</evidence>
<comment type="function">
    <text evidence="18">Catalyzes the epimerization of the S- and R-forms of NAD(P)HX, a damaged form of NAD(P)H that is a result of enzymatic or heat-dependent hydration. This is a prerequisite for the S-specific NAD(P)H-hydrate dehydratase to allow the repair of both epimers of NAD(P)HX.</text>
</comment>
<feature type="binding site" evidence="18">
    <location>
        <position position="153"/>
    </location>
    <ligand>
        <name>K(+)</name>
        <dbReference type="ChEBI" id="CHEBI:29103"/>
    </ligand>
</feature>
<comment type="similarity">
    <text evidence="17">Belongs to the NnrD/CARKD family.</text>
</comment>
<keyword evidence="23" id="KW-1185">Reference proteome</keyword>
<dbReference type="NCBIfam" id="TIGR00197">
    <property type="entry name" value="yjeF_nterm"/>
    <property type="match status" value="1"/>
</dbReference>
<comment type="similarity">
    <text evidence="3 19">In the N-terminal section; belongs to the NnrE/AIBP family.</text>
</comment>
<comment type="similarity">
    <text evidence="18">Belongs to the NnrE/AIBP family.</text>
</comment>
<dbReference type="GO" id="GO:0110051">
    <property type="term" value="P:metabolite repair"/>
    <property type="evidence" value="ECO:0007669"/>
    <property type="project" value="TreeGrafter"/>
</dbReference>
<keyword evidence="6 17" id="KW-0547">Nucleotide-binding</keyword>
<evidence type="ECO:0000256" key="6">
    <source>
        <dbReference type="ARBA" id="ARBA00022741"/>
    </source>
</evidence>
<name>A0A7Y0L794_9FIRM</name>
<proteinExistence type="inferred from homology"/>
<comment type="function">
    <text evidence="17">Catalyzes the dehydration of the S-form of NAD(P)HX at the expense of ADP, which is converted to AMP. Together with NAD(P)HX epimerase, which catalyzes the epimerization of the S- and R-forms, the enzyme allows the repair of both epimers of NAD(P)HX, a damaged form of NAD(P)H that is a result of enzymatic or heat-dependent hydration.</text>
</comment>
<dbReference type="GO" id="GO:0052856">
    <property type="term" value="F:NAD(P)HX epimerase activity"/>
    <property type="evidence" value="ECO:0007669"/>
    <property type="project" value="UniProtKB-UniRule"/>
</dbReference>
<keyword evidence="11 18" id="KW-0413">Isomerase</keyword>
<feature type="binding site" evidence="17">
    <location>
        <position position="314"/>
    </location>
    <ligand>
        <name>(6S)-NADPHX</name>
        <dbReference type="ChEBI" id="CHEBI:64076"/>
    </ligand>
</feature>
<sequence length="498" mass="51317">MRPIWTLEEARQADQEAVSSGVPYPALLAQAGLQLARFIQARVPEGAVMFLTGPGSNGGDGWVAARHLARRRPVTVIPIAEPRFPGAGDWIAAAKAAGVVVGQNPVSLNGAAVVVDAMYGTGFHGSVMESPAGPWLAALESGGHPVIHVDLPSGVETNTGQYDGPELNTLATLTMGAVKWGLVGYPGAEAAGPIVVADIGLPGHGQASFIDPEWAKRHLPRVPRLGHKYSRGHVVVIGGSRAMPGAPVLAGMAALKAGAGLVELVVPESVLGRVAVVPSLIVHGVPETADGSLQVSDVLSRLAARADALVIGPGLGPTAPTALIEVLAKIPVPAVLDADGIRLYAQAPKAFGANWVLTPHAGEMGVLLGMTSARVNADRRRAVLDAVHATGRTVLLKGMFSIVGSEGGRLMVNSSGSPVLATAGSGDVLSGMTAALLAQGLPPDQALALAVYWHGWAGQIGEREQGLSMTADNLLDYFSPARHALEQEEEPTSVTYWD</sequence>
<reference evidence="22 23" key="1">
    <citation type="submission" date="2020-04" db="EMBL/GenBank/DDBJ databases">
        <authorList>
            <person name="Zhang R."/>
            <person name="Schippers A."/>
        </authorList>
    </citation>
    <scope>NUCLEOTIDE SEQUENCE [LARGE SCALE GENOMIC DNA]</scope>
    <source>
        <strain evidence="22 23">DSM 109850</strain>
    </source>
</reference>
<evidence type="ECO:0000256" key="12">
    <source>
        <dbReference type="ARBA" id="ARBA00023239"/>
    </source>
</evidence>
<feature type="domain" description="YjeF N-terminal" evidence="21">
    <location>
        <begin position="10"/>
        <end position="207"/>
    </location>
</feature>
<evidence type="ECO:0000256" key="4">
    <source>
        <dbReference type="ARBA" id="ARBA00009524"/>
    </source>
</evidence>
<gene>
    <name evidence="17" type="primary">nnrD</name>
    <name evidence="18" type="synonym">nnrE</name>
    <name evidence="22" type="ORF">HIJ39_12785</name>
</gene>
<feature type="domain" description="YjeF C-terminal" evidence="20">
    <location>
        <begin position="211"/>
        <end position="485"/>
    </location>
</feature>
<feature type="binding site" evidence="18">
    <location>
        <begin position="120"/>
        <end position="126"/>
    </location>
    <ligand>
        <name>(6S)-NADPHX</name>
        <dbReference type="ChEBI" id="CHEBI:64076"/>
    </ligand>
</feature>
<evidence type="ECO:0000256" key="16">
    <source>
        <dbReference type="ARBA" id="ARBA00049209"/>
    </source>
</evidence>
<dbReference type="InterPro" id="IPR029056">
    <property type="entry name" value="Ribokinase-like"/>
</dbReference>
<comment type="catalytic activity">
    <reaction evidence="1 18 19">
        <text>(6R)-NADHX = (6S)-NADHX</text>
        <dbReference type="Rhea" id="RHEA:32215"/>
        <dbReference type="ChEBI" id="CHEBI:64074"/>
        <dbReference type="ChEBI" id="CHEBI:64075"/>
        <dbReference type="EC" id="5.1.99.6"/>
    </reaction>
</comment>
<comment type="catalytic activity">
    <reaction evidence="15 17 19">
        <text>(6S)-NADHX + ADP = AMP + phosphate + NADH + H(+)</text>
        <dbReference type="Rhea" id="RHEA:32223"/>
        <dbReference type="ChEBI" id="CHEBI:15378"/>
        <dbReference type="ChEBI" id="CHEBI:43474"/>
        <dbReference type="ChEBI" id="CHEBI:57945"/>
        <dbReference type="ChEBI" id="CHEBI:64074"/>
        <dbReference type="ChEBI" id="CHEBI:456215"/>
        <dbReference type="ChEBI" id="CHEBI:456216"/>
        <dbReference type="EC" id="4.2.1.136"/>
    </reaction>
</comment>
<keyword evidence="7 17" id="KW-0067">ATP-binding</keyword>
<feature type="binding site" evidence="17">
    <location>
        <position position="246"/>
    </location>
    <ligand>
        <name>(6S)-NADPHX</name>
        <dbReference type="ChEBI" id="CHEBI:64076"/>
    </ligand>
</feature>
<dbReference type="GO" id="GO:0046872">
    <property type="term" value="F:metal ion binding"/>
    <property type="evidence" value="ECO:0007669"/>
    <property type="project" value="UniProtKB-UniRule"/>
</dbReference>
<protein>
    <recommendedName>
        <fullName evidence="19">Bifunctional NAD(P)H-hydrate repair enzyme</fullName>
    </recommendedName>
    <alternativeName>
        <fullName evidence="19">Nicotinamide nucleotide repair protein</fullName>
    </alternativeName>
    <domain>
        <recommendedName>
            <fullName evidence="19">ADP-dependent (S)-NAD(P)H-hydrate dehydratase</fullName>
            <ecNumber evidence="19">4.2.1.136</ecNumber>
        </recommendedName>
        <alternativeName>
            <fullName evidence="19">ADP-dependent NAD(P)HX dehydratase</fullName>
        </alternativeName>
    </domain>
    <domain>
        <recommendedName>
            <fullName evidence="19">NAD(P)H-hydrate epimerase</fullName>
            <ecNumber evidence="19">5.1.99.6</ecNumber>
        </recommendedName>
    </domain>
</protein>
<evidence type="ECO:0000256" key="19">
    <source>
        <dbReference type="PIRNR" id="PIRNR017184"/>
    </source>
</evidence>
<evidence type="ECO:0000256" key="18">
    <source>
        <dbReference type="HAMAP-Rule" id="MF_01966"/>
    </source>
</evidence>
<comment type="cofactor">
    <cofactor evidence="18 19">
        <name>K(+)</name>
        <dbReference type="ChEBI" id="CHEBI:29103"/>
    </cofactor>
    <text evidence="18 19">Binds 1 potassium ion per subunit.</text>
</comment>
<evidence type="ECO:0000259" key="21">
    <source>
        <dbReference type="PROSITE" id="PS51385"/>
    </source>
</evidence>
<evidence type="ECO:0000259" key="20">
    <source>
        <dbReference type="PROSITE" id="PS51383"/>
    </source>
</evidence>
<comment type="catalytic activity">
    <reaction evidence="2 18 19">
        <text>(6R)-NADPHX = (6S)-NADPHX</text>
        <dbReference type="Rhea" id="RHEA:32227"/>
        <dbReference type="ChEBI" id="CHEBI:64076"/>
        <dbReference type="ChEBI" id="CHEBI:64077"/>
        <dbReference type="EC" id="5.1.99.6"/>
    </reaction>
</comment>
<dbReference type="InterPro" id="IPR036652">
    <property type="entry name" value="YjeF_N_dom_sf"/>
</dbReference>
<dbReference type="RefSeq" id="WP_169100289.1">
    <property type="nucleotide sequence ID" value="NZ_JABBVZ010000043.1"/>
</dbReference>
<keyword evidence="9 18" id="KW-0630">Potassium</keyword>
<evidence type="ECO:0000256" key="5">
    <source>
        <dbReference type="ARBA" id="ARBA00022723"/>
    </source>
</evidence>
<evidence type="ECO:0000256" key="2">
    <source>
        <dbReference type="ARBA" id="ARBA00000909"/>
    </source>
</evidence>
<evidence type="ECO:0000256" key="11">
    <source>
        <dbReference type="ARBA" id="ARBA00023235"/>
    </source>
</evidence>
<dbReference type="EMBL" id="JABBVZ010000043">
    <property type="protein sequence ID" value="NMP23214.1"/>
    <property type="molecule type" value="Genomic_DNA"/>
</dbReference>
<dbReference type="SUPFAM" id="SSF64153">
    <property type="entry name" value="YjeF N-terminal domain-like"/>
    <property type="match status" value="1"/>
</dbReference>
<evidence type="ECO:0000256" key="17">
    <source>
        <dbReference type="HAMAP-Rule" id="MF_01965"/>
    </source>
</evidence>
<comment type="function">
    <text evidence="14 19">Bifunctional enzyme that catalyzes the epimerization of the S- and R-forms of NAD(P)HX and the dehydration of the S-form of NAD(P)HX at the expense of ADP, which is converted to AMP. This allows the repair of both epimers of NAD(P)HX, a damaged form of NAD(P)H that is a result of enzymatic or heat-dependent hydration.</text>
</comment>
<dbReference type="NCBIfam" id="TIGR00196">
    <property type="entry name" value="yjeF_cterm"/>
    <property type="match status" value="1"/>
</dbReference>
<dbReference type="PIRSF" id="PIRSF017184">
    <property type="entry name" value="Nnr"/>
    <property type="match status" value="1"/>
</dbReference>
<feature type="binding site" evidence="18">
    <location>
        <begin position="56"/>
        <end position="60"/>
    </location>
    <ligand>
        <name>(6S)-NADPHX</name>
        <dbReference type="ChEBI" id="CHEBI:64076"/>
    </ligand>
</feature>
<evidence type="ECO:0000256" key="14">
    <source>
        <dbReference type="ARBA" id="ARBA00025153"/>
    </source>
</evidence>
<keyword evidence="5 18" id="KW-0479">Metal-binding</keyword>
<keyword evidence="8 17" id="KW-0521">NADP</keyword>
<dbReference type="PANTHER" id="PTHR12592:SF0">
    <property type="entry name" value="ATP-DEPENDENT (S)-NAD(P)H-HYDRATE DEHYDRATASE"/>
    <property type="match status" value="1"/>
</dbReference>
<dbReference type="InterPro" id="IPR000631">
    <property type="entry name" value="CARKD"/>
</dbReference>
<dbReference type="PROSITE" id="PS51385">
    <property type="entry name" value="YJEF_N"/>
    <property type="match status" value="1"/>
</dbReference>
<dbReference type="Pfam" id="PF01256">
    <property type="entry name" value="Carb_kinase"/>
    <property type="match status" value="1"/>
</dbReference>
<feature type="binding site" evidence="18">
    <location>
        <position position="150"/>
    </location>
    <ligand>
        <name>(6S)-NADPHX</name>
        <dbReference type="ChEBI" id="CHEBI:64076"/>
    </ligand>
</feature>
<feature type="binding site" evidence="17">
    <location>
        <position position="426"/>
    </location>
    <ligand>
        <name>AMP</name>
        <dbReference type="ChEBI" id="CHEBI:456215"/>
    </ligand>
</feature>
<feature type="binding site" evidence="18">
    <location>
        <position position="116"/>
    </location>
    <ligand>
        <name>K(+)</name>
        <dbReference type="ChEBI" id="CHEBI:29103"/>
    </ligand>
</feature>
<dbReference type="GO" id="GO:0052855">
    <property type="term" value="F:ADP-dependent NAD(P)H-hydrate dehydratase activity"/>
    <property type="evidence" value="ECO:0007669"/>
    <property type="project" value="UniProtKB-UniRule"/>
</dbReference>
<dbReference type="SUPFAM" id="SSF53613">
    <property type="entry name" value="Ribokinase-like"/>
    <property type="match status" value="1"/>
</dbReference>
<dbReference type="Proteomes" id="UP000533476">
    <property type="component" value="Unassembled WGS sequence"/>
</dbReference>
<dbReference type="Gene3D" id="3.40.50.10260">
    <property type="entry name" value="YjeF N-terminal domain"/>
    <property type="match status" value="1"/>
</dbReference>
<keyword evidence="10 17" id="KW-0520">NAD</keyword>
<keyword evidence="13" id="KW-0511">Multifunctional enzyme</keyword>
<comment type="caution">
    <text evidence="18">Lacks conserved residue(s) required for the propagation of feature annotation.</text>
</comment>
<evidence type="ECO:0000256" key="1">
    <source>
        <dbReference type="ARBA" id="ARBA00000013"/>
    </source>
</evidence>
<feature type="binding site" evidence="17">
    <location>
        <position position="360"/>
    </location>
    <ligand>
        <name>(6S)-NADPHX</name>
        <dbReference type="ChEBI" id="CHEBI:64076"/>
    </ligand>
</feature>
<feature type="binding site" evidence="17">
    <location>
        <begin position="397"/>
        <end position="401"/>
    </location>
    <ligand>
        <name>AMP</name>
        <dbReference type="ChEBI" id="CHEBI:456215"/>
    </ligand>
</feature>
<dbReference type="AlphaFoldDB" id="A0A7Y0L794"/>
<dbReference type="Pfam" id="PF03853">
    <property type="entry name" value="YjeF_N"/>
    <property type="match status" value="1"/>
</dbReference>
<evidence type="ECO:0000313" key="23">
    <source>
        <dbReference type="Proteomes" id="UP000533476"/>
    </source>
</evidence>
<feature type="binding site" evidence="17">
    <location>
        <position position="427"/>
    </location>
    <ligand>
        <name>(6S)-NADPHX</name>
        <dbReference type="ChEBI" id="CHEBI:64076"/>
    </ligand>
</feature>
<comment type="catalytic activity">
    <reaction evidence="16 17 19">
        <text>(6S)-NADPHX + ADP = AMP + phosphate + NADPH + H(+)</text>
        <dbReference type="Rhea" id="RHEA:32235"/>
        <dbReference type="ChEBI" id="CHEBI:15378"/>
        <dbReference type="ChEBI" id="CHEBI:43474"/>
        <dbReference type="ChEBI" id="CHEBI:57783"/>
        <dbReference type="ChEBI" id="CHEBI:64076"/>
        <dbReference type="ChEBI" id="CHEBI:456215"/>
        <dbReference type="ChEBI" id="CHEBI:456216"/>
        <dbReference type="EC" id="4.2.1.136"/>
    </reaction>
</comment>
<evidence type="ECO:0000256" key="9">
    <source>
        <dbReference type="ARBA" id="ARBA00022958"/>
    </source>
</evidence>
<dbReference type="HAMAP" id="MF_01965">
    <property type="entry name" value="NADHX_dehydratase"/>
    <property type="match status" value="1"/>
</dbReference>
<dbReference type="CDD" id="cd01171">
    <property type="entry name" value="YXKO-related"/>
    <property type="match status" value="1"/>
</dbReference>
<dbReference type="EC" id="5.1.99.6" evidence="19"/>
<keyword evidence="12 17" id="KW-0456">Lyase</keyword>
<dbReference type="InterPro" id="IPR004443">
    <property type="entry name" value="YjeF_N_dom"/>
</dbReference>
<evidence type="ECO:0000256" key="7">
    <source>
        <dbReference type="ARBA" id="ARBA00022840"/>
    </source>
</evidence>
<dbReference type="PROSITE" id="PS51383">
    <property type="entry name" value="YJEF_C_3"/>
    <property type="match status" value="1"/>
</dbReference>
<comment type="subunit">
    <text evidence="17">Homotetramer.</text>
</comment>
<dbReference type="InterPro" id="IPR030677">
    <property type="entry name" value="Nnr"/>
</dbReference>
<dbReference type="Gene3D" id="3.40.1190.20">
    <property type="match status" value="1"/>
</dbReference>
<dbReference type="PANTHER" id="PTHR12592">
    <property type="entry name" value="ATP-DEPENDENT (S)-NAD(P)H-HYDRATE DEHYDRATASE FAMILY MEMBER"/>
    <property type="match status" value="1"/>
</dbReference>
<comment type="similarity">
    <text evidence="4 19">In the C-terminal section; belongs to the NnrD/CARKD family.</text>
</comment>
<evidence type="ECO:0000256" key="3">
    <source>
        <dbReference type="ARBA" id="ARBA00006001"/>
    </source>
</evidence>
<organism evidence="22 23">
    <name type="scientific">Sulfobacillus harzensis</name>
    <dbReference type="NCBI Taxonomy" id="2729629"/>
    <lineage>
        <taxon>Bacteria</taxon>
        <taxon>Bacillati</taxon>
        <taxon>Bacillota</taxon>
        <taxon>Clostridia</taxon>
        <taxon>Eubacteriales</taxon>
        <taxon>Clostridiales Family XVII. Incertae Sedis</taxon>
        <taxon>Sulfobacillus</taxon>
    </lineage>
</organism>
<accession>A0A7Y0L794</accession>
<dbReference type="GO" id="GO:0005524">
    <property type="term" value="F:ATP binding"/>
    <property type="evidence" value="ECO:0007669"/>
    <property type="project" value="UniProtKB-UniRule"/>
</dbReference>
<dbReference type="HAMAP" id="MF_01966">
    <property type="entry name" value="NADHX_epimerase"/>
    <property type="match status" value="1"/>
</dbReference>
<dbReference type="EC" id="4.2.1.136" evidence="19"/>
<evidence type="ECO:0000256" key="8">
    <source>
        <dbReference type="ARBA" id="ARBA00022857"/>
    </source>
</evidence>
<comment type="caution">
    <text evidence="22">The sequence shown here is derived from an EMBL/GenBank/DDBJ whole genome shotgun (WGS) entry which is preliminary data.</text>
</comment>
<evidence type="ECO:0000256" key="15">
    <source>
        <dbReference type="ARBA" id="ARBA00048238"/>
    </source>
</evidence>
<evidence type="ECO:0000313" key="22">
    <source>
        <dbReference type="EMBL" id="NMP23214.1"/>
    </source>
</evidence>
<evidence type="ECO:0000256" key="13">
    <source>
        <dbReference type="ARBA" id="ARBA00023268"/>
    </source>
</evidence>
<dbReference type="GO" id="GO:0046496">
    <property type="term" value="P:nicotinamide nucleotide metabolic process"/>
    <property type="evidence" value="ECO:0007669"/>
    <property type="project" value="UniProtKB-UniRule"/>
</dbReference>
<comment type="cofactor">
    <cofactor evidence="17">
        <name>Mg(2+)</name>
        <dbReference type="ChEBI" id="CHEBI:18420"/>
    </cofactor>
</comment>
<feature type="binding site" evidence="18">
    <location>
        <position position="57"/>
    </location>
    <ligand>
        <name>K(+)</name>
        <dbReference type="ChEBI" id="CHEBI:29103"/>
    </ligand>
</feature>